<dbReference type="EMBL" id="JNSK01000044">
    <property type="protein sequence ID" value="KGA17362.1"/>
    <property type="molecule type" value="Genomic_DNA"/>
</dbReference>
<dbReference type="SUPFAM" id="SSF51445">
    <property type="entry name" value="(Trans)glycosidases"/>
    <property type="match status" value="1"/>
</dbReference>
<dbReference type="InterPro" id="IPR017853">
    <property type="entry name" value="GH"/>
</dbReference>
<dbReference type="PANTHER" id="PTHR10357:SF210">
    <property type="entry name" value="MALTODEXTRIN GLUCOSIDASE"/>
    <property type="match status" value="1"/>
</dbReference>
<feature type="domain" description="Glycosyl hydrolase family 13 catalytic" evidence="3">
    <location>
        <begin position="137"/>
        <end position="527"/>
    </location>
</feature>
<sequence length="610" mass="69372">MTLTNTFNNAHLQPHHDGSELYVSSDAPKIGSEVTLRVRVPNTYTFDVGLVRYYMDSESTVALLTRESTGEVESWWSAKIPVKNYDVQYRFLFSRSGKYEWLNASGLFAHDVHTNEDFRIIARPRTTTWLKSSVFYQIFPDRFAKGVDRPAPEWALPMQWDALPHGHGPTTGIELFGGDFEGITNHLDHIIDLGANGIYFTPFFPSKSNHRYDATSFDKVDPLLGGDKAFFEFMKAAKKAKIKVLGDITTNHCSNEHPWFLTGQKSKSSKENKFFYWDKKTHFGYATFYAVRQMPKLNFASAELRKRFYQAKNSVIQKWLSPKYGLDGWRIDVGNQTGRYRDADMHDEVMREIREAMNKMKPNTWLVAENADMWPTDLNGTGWDGTMNYNGFMRPLWAWFNHKPNLETGGFHGLPIAIPKTTGEQFVKAMTVFNSSIPWRNLIDSMTLLDSHDTARMRNVVGGDKEKHLAAMGLLLTYPGVPSINAGDEIGLEGAWGEDGRRTMTWDDSHNWDHGFLNSVKELVKLRRTSPALIEGGLRWVDVQDDHLLFLREATEQNLLILVARDKTKVDVDLSKFGYSIIGTHFGPTASGSRLKLKSKNGVAGIWEVA</sequence>
<protein>
    <recommendedName>
        <fullName evidence="3">Glycosyl hydrolase family 13 catalytic domain-containing protein</fullName>
    </recommendedName>
</protein>
<dbReference type="GO" id="GO:0005975">
    <property type="term" value="P:carbohydrate metabolic process"/>
    <property type="evidence" value="ECO:0007669"/>
    <property type="project" value="InterPro"/>
</dbReference>
<dbReference type="SMART" id="SM00642">
    <property type="entry name" value="Aamy"/>
    <property type="match status" value="1"/>
</dbReference>
<name>A0A094Q1V8_9ZZZZ</name>
<reference evidence="4" key="1">
    <citation type="submission" date="2014-05" db="EMBL/GenBank/DDBJ databases">
        <title>Key roles for freshwater Actinobacteria revealed by deep metagenomic sequencing.</title>
        <authorList>
            <person name="Ghai R."/>
            <person name="Mizuno C.M."/>
            <person name="Picazo A."/>
            <person name="Camacho A."/>
            <person name="Rodriguez-Valera F."/>
        </authorList>
    </citation>
    <scope>NUCLEOTIDE SEQUENCE</scope>
</reference>
<dbReference type="SUPFAM" id="SSF81296">
    <property type="entry name" value="E set domains"/>
    <property type="match status" value="1"/>
</dbReference>
<evidence type="ECO:0000313" key="4">
    <source>
        <dbReference type="EMBL" id="KGA17362.1"/>
    </source>
</evidence>
<dbReference type="AlphaFoldDB" id="A0A094Q1V8"/>
<evidence type="ECO:0000259" key="3">
    <source>
        <dbReference type="SMART" id="SM00642"/>
    </source>
</evidence>
<dbReference type="Gene3D" id="3.20.20.80">
    <property type="entry name" value="Glycosidases"/>
    <property type="match status" value="1"/>
</dbReference>
<gene>
    <name evidence="4" type="ORF">GM50_11845</name>
</gene>
<keyword evidence="1" id="KW-0378">Hydrolase</keyword>
<dbReference type="PANTHER" id="PTHR10357">
    <property type="entry name" value="ALPHA-AMYLASE FAMILY MEMBER"/>
    <property type="match status" value="1"/>
</dbReference>
<dbReference type="GO" id="GO:0004553">
    <property type="term" value="F:hydrolase activity, hydrolyzing O-glycosyl compounds"/>
    <property type="evidence" value="ECO:0007669"/>
    <property type="project" value="InterPro"/>
</dbReference>
<dbReference type="Gene3D" id="2.60.40.10">
    <property type="entry name" value="Immunoglobulins"/>
    <property type="match status" value="1"/>
</dbReference>
<comment type="caution">
    <text evidence="4">The sequence shown here is derived from an EMBL/GenBank/DDBJ whole genome shotgun (WGS) entry which is preliminary data.</text>
</comment>
<organism evidence="4">
    <name type="scientific">freshwater metagenome</name>
    <dbReference type="NCBI Taxonomy" id="449393"/>
    <lineage>
        <taxon>unclassified sequences</taxon>
        <taxon>metagenomes</taxon>
        <taxon>ecological metagenomes</taxon>
    </lineage>
</organism>
<proteinExistence type="predicted"/>
<dbReference type="InterPro" id="IPR013783">
    <property type="entry name" value="Ig-like_fold"/>
</dbReference>
<keyword evidence="2" id="KW-0326">Glycosidase</keyword>
<dbReference type="InterPro" id="IPR004185">
    <property type="entry name" value="Glyco_hydro_13_lg-like_dom"/>
</dbReference>
<dbReference type="CDD" id="cd02857">
    <property type="entry name" value="E_set_CDase_PDE_N"/>
    <property type="match status" value="1"/>
</dbReference>
<evidence type="ECO:0000256" key="1">
    <source>
        <dbReference type="ARBA" id="ARBA00022801"/>
    </source>
</evidence>
<evidence type="ECO:0000256" key="2">
    <source>
        <dbReference type="ARBA" id="ARBA00023295"/>
    </source>
</evidence>
<dbReference type="Pfam" id="PF00128">
    <property type="entry name" value="Alpha-amylase"/>
    <property type="match status" value="1"/>
</dbReference>
<dbReference type="InterPro" id="IPR014756">
    <property type="entry name" value="Ig_E-set"/>
</dbReference>
<accession>A0A094Q1V8</accession>
<dbReference type="InterPro" id="IPR006047">
    <property type="entry name" value="GH13_cat_dom"/>
</dbReference>